<protein>
    <recommendedName>
        <fullName evidence="2">KfrA N-terminal DNA-binding domain-containing protein</fullName>
    </recommendedName>
</protein>
<gene>
    <name evidence="3" type="ORF">L2740_08550</name>
</gene>
<proteinExistence type="predicted"/>
<dbReference type="Proteomes" id="UP001139293">
    <property type="component" value="Unassembled WGS sequence"/>
</dbReference>
<comment type="caution">
    <text evidence="3">The sequence shown here is derived from an EMBL/GenBank/DDBJ whole genome shotgun (WGS) entry which is preliminary data.</text>
</comment>
<dbReference type="EMBL" id="JAKILB010000004">
    <property type="protein sequence ID" value="MCL1138590.1"/>
    <property type="molecule type" value="Genomic_DNA"/>
</dbReference>
<evidence type="ECO:0000259" key="2">
    <source>
        <dbReference type="Pfam" id="PF11740"/>
    </source>
</evidence>
<keyword evidence="1" id="KW-0175">Coiled coil</keyword>
<evidence type="ECO:0000256" key="1">
    <source>
        <dbReference type="SAM" id="Coils"/>
    </source>
</evidence>
<dbReference type="InterPro" id="IPR021104">
    <property type="entry name" value="KfrA_DNA-bd_N"/>
</dbReference>
<sequence>MSPIEQVLTAAKKINEQGREPTLALIKTKLGNSIPMRELIQGLQQFKSMSAEERQAIPSSLATAKETQYGQSSLSQSEQADRILQLENALNELRNEFNGLKSQFDNLQQNLMNKEPDTKCM</sequence>
<evidence type="ECO:0000313" key="3">
    <source>
        <dbReference type="EMBL" id="MCL1138590.1"/>
    </source>
</evidence>
<feature type="domain" description="KfrA N-terminal DNA-binding" evidence="2">
    <location>
        <begin position="5"/>
        <end position="110"/>
    </location>
</feature>
<organism evidence="3 4">
    <name type="scientific">Shewanella pneumatophori</name>
    <dbReference type="NCBI Taxonomy" id="314092"/>
    <lineage>
        <taxon>Bacteria</taxon>
        <taxon>Pseudomonadati</taxon>
        <taxon>Pseudomonadota</taxon>
        <taxon>Gammaproteobacteria</taxon>
        <taxon>Alteromonadales</taxon>
        <taxon>Shewanellaceae</taxon>
        <taxon>Shewanella</taxon>
    </lineage>
</organism>
<reference evidence="3" key="1">
    <citation type="submission" date="2022-01" db="EMBL/GenBank/DDBJ databases">
        <title>Whole genome-based taxonomy of the Shewanellaceae.</title>
        <authorList>
            <person name="Martin-Rodriguez A.J."/>
        </authorList>
    </citation>
    <scope>NUCLEOTIDE SEQUENCE</scope>
    <source>
        <strain evidence="3">KCTC 23973</strain>
    </source>
</reference>
<dbReference type="Pfam" id="PF11740">
    <property type="entry name" value="KfrA_N"/>
    <property type="match status" value="1"/>
</dbReference>
<dbReference type="RefSeq" id="WP_248949636.1">
    <property type="nucleotide sequence ID" value="NZ_JAKILB010000004.1"/>
</dbReference>
<dbReference type="AlphaFoldDB" id="A0A9X2CHK5"/>
<name>A0A9X2CHK5_9GAMM</name>
<evidence type="ECO:0000313" key="4">
    <source>
        <dbReference type="Proteomes" id="UP001139293"/>
    </source>
</evidence>
<feature type="coiled-coil region" evidence="1">
    <location>
        <begin position="76"/>
        <end position="110"/>
    </location>
</feature>
<keyword evidence="4" id="KW-1185">Reference proteome</keyword>
<accession>A0A9X2CHK5</accession>